<dbReference type="PROSITE" id="PS50245">
    <property type="entry name" value="CAP_GLY_2"/>
    <property type="match status" value="1"/>
</dbReference>
<sequence>MAYSTRKKASSPHPHPVNVQQKTQTSFPVVIKSLSKQTNENTLFHNFKRFGVIIPNGVTILKNNDGTSKCMGYVNYINPTSSQKAIVSMDGRVIDGSRIEVEDYVQKVERSISSSSQEDNNGSEDYRPITDCNFYMQGRCKKQEGCAYRHPSNTKAEICNSWRGDTCKNITCPFLHPPKKNGSLPSKQSLPTNTTASPSEPATLKVNTPVEVTIHSKQYRGIVRWCGFIEEMNNSMAGIELDKAIDGGCNGNFQGKKYFSCAESRGYFVVSTQCKKLYTPDIGSLSLLTPTKKDFICGFYLKNLCINGDNCSAVHPPYSLPYCWYYQIQGETEVSICPKDVTEAIEEKFRDVKSTDFATSNFRVNFEDLTQSRYSDLKATFKRISTPSTALSKGTNEPLTTTWKWYWYDDETWHEYHLPGTATSEMIENKYDMFKNHDGPTKMDFRTAQFYYSLRFKLMNQKNLKTNKRRCVRRRPAPFQNESKQRTLSASLDDFPVHWTSAPVTGYIAIPVKNDVRSKIERDFAQTMEGRMNYNIISVEEICNRQLYRQYVSKKKNMEESNKGQVKEMQLWHGTRNDIVEKICQQNFDWRMVEKHSFGKGSYFAKKTSYSCSYTSSDPVSGICSMFYADVLVGYCAKGCSTYTRPPEREKNILYDSCVNDIIDPSIFVIFERDQFYPRYLIKYKRSILRR</sequence>
<dbReference type="InterPro" id="IPR035979">
    <property type="entry name" value="RBD_domain_sf"/>
</dbReference>
<dbReference type="AlphaFoldDB" id="A0A7M5V7I8"/>
<dbReference type="SMART" id="SM00356">
    <property type="entry name" value="ZnF_C3H1"/>
    <property type="match status" value="3"/>
</dbReference>
<feature type="domain" description="C3H1-type" evidence="8">
    <location>
        <begin position="126"/>
        <end position="153"/>
    </location>
</feature>
<dbReference type="InterPro" id="IPR000571">
    <property type="entry name" value="Znf_CCCH"/>
</dbReference>
<evidence type="ECO:0000313" key="13">
    <source>
        <dbReference type="Proteomes" id="UP000594262"/>
    </source>
</evidence>
<dbReference type="Gene3D" id="2.30.30.190">
    <property type="entry name" value="CAP Gly-rich-like domain"/>
    <property type="match status" value="1"/>
</dbReference>
<dbReference type="PANTHER" id="PTHR45740">
    <property type="entry name" value="POLY [ADP-RIBOSE] POLYMERASE"/>
    <property type="match status" value="1"/>
</dbReference>
<dbReference type="Gene3D" id="3.30.720.50">
    <property type="match status" value="1"/>
</dbReference>
<evidence type="ECO:0000256" key="2">
    <source>
        <dbReference type="ARBA" id="ARBA00023242"/>
    </source>
</evidence>
<accession>A0A7M5V7I8</accession>
<keyword evidence="5" id="KW-0863">Zinc-finger</keyword>
<dbReference type="PROSITE" id="PS50102">
    <property type="entry name" value="RRM"/>
    <property type="match status" value="1"/>
</dbReference>
<protein>
    <recommendedName>
        <fullName evidence="14">Poly [ADP-ribose] polymerase 12</fullName>
    </recommendedName>
</protein>
<dbReference type="InterPro" id="IPR036859">
    <property type="entry name" value="CAP-Gly_dom_sf"/>
</dbReference>
<dbReference type="GO" id="GO:0003950">
    <property type="term" value="F:NAD+ poly-ADP-ribosyltransferase activity"/>
    <property type="evidence" value="ECO:0007669"/>
    <property type="project" value="InterPro"/>
</dbReference>
<dbReference type="Pfam" id="PF00076">
    <property type="entry name" value="RRM_1"/>
    <property type="match status" value="1"/>
</dbReference>
<evidence type="ECO:0000256" key="5">
    <source>
        <dbReference type="PROSITE-ProRule" id="PRU00723"/>
    </source>
</evidence>
<evidence type="ECO:0000313" key="12">
    <source>
        <dbReference type="EnsemblMetazoa" id="CLYHEMP011074.1"/>
    </source>
</evidence>
<evidence type="ECO:0000259" key="7">
    <source>
        <dbReference type="PROSITE" id="PS50102"/>
    </source>
</evidence>
<dbReference type="GO" id="GO:0005634">
    <property type="term" value="C:nucleus"/>
    <property type="evidence" value="ECO:0007669"/>
    <property type="project" value="UniProtKB-SubCell"/>
</dbReference>
<dbReference type="Pfam" id="PF01302">
    <property type="entry name" value="CAP_GLY"/>
    <property type="match status" value="1"/>
</dbReference>
<dbReference type="SMART" id="SM01052">
    <property type="entry name" value="CAP_GLY"/>
    <property type="match status" value="1"/>
</dbReference>
<dbReference type="InterPro" id="IPR012677">
    <property type="entry name" value="Nucleotide-bd_a/b_plait_sf"/>
</dbReference>
<keyword evidence="2" id="KW-0539">Nucleus</keyword>
<dbReference type="SUPFAM" id="SSF117839">
    <property type="entry name" value="WWE domain"/>
    <property type="match status" value="1"/>
</dbReference>
<feature type="compositionally biased region" description="Basic residues" evidence="6">
    <location>
        <begin position="1"/>
        <end position="10"/>
    </location>
</feature>
<feature type="domain" description="WWE" evidence="10">
    <location>
        <begin position="390"/>
        <end position="474"/>
    </location>
</feature>
<feature type="zinc finger region" description="C3H1-type" evidence="5">
    <location>
        <begin position="126"/>
        <end position="153"/>
    </location>
</feature>
<dbReference type="InterPro" id="IPR012317">
    <property type="entry name" value="Poly(ADP-ribose)pol_cat_dom"/>
</dbReference>
<dbReference type="Pfam" id="PF02825">
    <property type="entry name" value="WWE"/>
    <property type="match status" value="1"/>
</dbReference>
<dbReference type="InterPro" id="IPR000504">
    <property type="entry name" value="RRM_dom"/>
</dbReference>
<evidence type="ECO:0008006" key="14">
    <source>
        <dbReference type="Google" id="ProtNLM"/>
    </source>
</evidence>
<dbReference type="SUPFAM" id="SSF74924">
    <property type="entry name" value="Cap-Gly domain"/>
    <property type="match status" value="1"/>
</dbReference>
<evidence type="ECO:0000256" key="6">
    <source>
        <dbReference type="SAM" id="MobiDB-lite"/>
    </source>
</evidence>
<feature type="domain" description="C3H1-type" evidence="8">
    <location>
        <begin position="291"/>
        <end position="318"/>
    </location>
</feature>
<dbReference type="PROSITE" id="PS50918">
    <property type="entry name" value="WWE"/>
    <property type="match status" value="1"/>
</dbReference>
<evidence type="ECO:0000259" key="8">
    <source>
        <dbReference type="PROSITE" id="PS50103"/>
    </source>
</evidence>
<evidence type="ECO:0000259" key="11">
    <source>
        <dbReference type="PROSITE" id="PS51059"/>
    </source>
</evidence>
<name>A0A7M5V7I8_9CNID</name>
<feature type="region of interest" description="Disordered" evidence="6">
    <location>
        <begin position="179"/>
        <end position="203"/>
    </location>
</feature>
<feature type="domain" description="CAP-Gly" evidence="9">
    <location>
        <begin position="227"/>
        <end position="270"/>
    </location>
</feature>
<evidence type="ECO:0000259" key="9">
    <source>
        <dbReference type="PROSITE" id="PS50245"/>
    </source>
</evidence>
<dbReference type="PROSITE" id="PS50103">
    <property type="entry name" value="ZF_C3H1"/>
    <property type="match status" value="2"/>
</dbReference>
<evidence type="ECO:0000256" key="1">
    <source>
        <dbReference type="ARBA" id="ARBA00004123"/>
    </source>
</evidence>
<keyword evidence="5" id="KW-0479">Metal-binding</keyword>
<feature type="compositionally biased region" description="Polar residues" evidence="6">
    <location>
        <begin position="183"/>
        <end position="200"/>
    </location>
</feature>
<proteinExistence type="inferred from homology"/>
<dbReference type="Gene3D" id="4.10.1000.10">
    <property type="entry name" value="Zinc finger, CCCH-type"/>
    <property type="match status" value="1"/>
</dbReference>
<evidence type="ECO:0000259" key="10">
    <source>
        <dbReference type="PROSITE" id="PS50918"/>
    </source>
</evidence>
<evidence type="ECO:0000256" key="4">
    <source>
        <dbReference type="PROSITE-ProRule" id="PRU00176"/>
    </source>
</evidence>
<dbReference type="GO" id="GO:1990404">
    <property type="term" value="F:NAD+-protein mono-ADP-ribosyltransferase activity"/>
    <property type="evidence" value="ECO:0007669"/>
    <property type="project" value="TreeGrafter"/>
</dbReference>
<dbReference type="PANTHER" id="PTHR45740:SF2">
    <property type="entry name" value="POLY [ADP-RIBOSE] POLYMERASE"/>
    <property type="match status" value="1"/>
</dbReference>
<organism evidence="12 13">
    <name type="scientific">Clytia hemisphaerica</name>
    <dbReference type="NCBI Taxonomy" id="252671"/>
    <lineage>
        <taxon>Eukaryota</taxon>
        <taxon>Metazoa</taxon>
        <taxon>Cnidaria</taxon>
        <taxon>Hydrozoa</taxon>
        <taxon>Hydroidolina</taxon>
        <taxon>Leptothecata</taxon>
        <taxon>Obeliida</taxon>
        <taxon>Clytiidae</taxon>
        <taxon>Clytia</taxon>
    </lineage>
</organism>
<feature type="domain" description="PARP catalytic" evidence="11">
    <location>
        <begin position="495"/>
        <end position="691"/>
    </location>
</feature>
<evidence type="ECO:0000256" key="3">
    <source>
        <dbReference type="ARBA" id="ARBA00024347"/>
    </source>
</evidence>
<dbReference type="PROSITE" id="PS51059">
    <property type="entry name" value="PARP_CATALYTIC"/>
    <property type="match status" value="1"/>
</dbReference>
<dbReference type="CDD" id="cd00590">
    <property type="entry name" value="RRM_SF"/>
    <property type="match status" value="1"/>
</dbReference>
<dbReference type="Proteomes" id="UP000594262">
    <property type="component" value="Unplaced"/>
</dbReference>
<comment type="subcellular location">
    <subcellularLocation>
        <location evidence="1">Nucleus</location>
    </subcellularLocation>
</comment>
<dbReference type="Gene3D" id="3.90.228.10">
    <property type="match status" value="1"/>
</dbReference>
<dbReference type="InterPro" id="IPR037197">
    <property type="entry name" value="WWE_dom_sf"/>
</dbReference>
<dbReference type="SUPFAM" id="SSF54928">
    <property type="entry name" value="RNA-binding domain, RBD"/>
    <property type="match status" value="1"/>
</dbReference>
<dbReference type="EnsemblMetazoa" id="CLYHEMT011074.1">
    <property type="protein sequence ID" value="CLYHEMP011074.1"/>
    <property type="gene ID" value="CLYHEMG011074"/>
</dbReference>
<feature type="zinc finger region" description="C3H1-type" evidence="5">
    <location>
        <begin position="291"/>
        <end position="318"/>
    </location>
</feature>
<dbReference type="InterPro" id="IPR000938">
    <property type="entry name" value="CAP-Gly_domain"/>
</dbReference>
<dbReference type="Pfam" id="PF00644">
    <property type="entry name" value="PARP"/>
    <property type="match status" value="1"/>
</dbReference>
<dbReference type="SUPFAM" id="SSF56399">
    <property type="entry name" value="ADP-ribosylation"/>
    <property type="match status" value="1"/>
</dbReference>
<dbReference type="GO" id="GO:0008270">
    <property type="term" value="F:zinc ion binding"/>
    <property type="evidence" value="ECO:0007669"/>
    <property type="project" value="UniProtKB-KW"/>
</dbReference>
<dbReference type="Gene3D" id="3.30.70.330">
    <property type="match status" value="1"/>
</dbReference>
<dbReference type="OrthoDB" id="6133115at2759"/>
<keyword evidence="5" id="KW-0862">Zinc</keyword>
<dbReference type="InterPro" id="IPR004170">
    <property type="entry name" value="WWE_dom"/>
</dbReference>
<dbReference type="SMART" id="SM00360">
    <property type="entry name" value="RRM"/>
    <property type="match status" value="1"/>
</dbReference>
<feature type="region of interest" description="Disordered" evidence="6">
    <location>
        <begin position="1"/>
        <end position="23"/>
    </location>
</feature>
<keyword evidence="4" id="KW-0694">RNA-binding</keyword>
<dbReference type="GO" id="GO:0003723">
    <property type="term" value="F:RNA binding"/>
    <property type="evidence" value="ECO:0007669"/>
    <property type="project" value="UniProtKB-UniRule"/>
</dbReference>
<dbReference type="InterPro" id="IPR051712">
    <property type="entry name" value="ARTD-AVP"/>
</dbReference>
<comment type="similarity">
    <text evidence="3">Belongs to the ARTD/PARP family.</text>
</comment>
<keyword evidence="13" id="KW-1185">Reference proteome</keyword>
<feature type="domain" description="RRM" evidence="7">
    <location>
        <begin position="27"/>
        <end position="106"/>
    </location>
</feature>
<reference evidence="12" key="1">
    <citation type="submission" date="2021-01" db="UniProtKB">
        <authorList>
            <consortium name="EnsemblMetazoa"/>
        </authorList>
    </citation>
    <scope>IDENTIFICATION</scope>
</reference>
<dbReference type="GeneID" id="136815123"/>
<dbReference type="RefSeq" id="XP_066927666.1">
    <property type="nucleotide sequence ID" value="XM_067071565.1"/>
</dbReference>